<comment type="caution">
    <text evidence="1">The sequence shown here is derived from an EMBL/GenBank/DDBJ whole genome shotgun (WGS) entry which is preliminary data.</text>
</comment>
<dbReference type="InterPro" id="IPR013348">
    <property type="entry name" value="T3SS_YscG_PscG"/>
</dbReference>
<proteinExistence type="predicted"/>
<evidence type="ECO:0000313" key="1">
    <source>
        <dbReference type="EMBL" id="PJC94244.1"/>
    </source>
</evidence>
<dbReference type="OrthoDB" id="6918753at2"/>
<evidence type="ECO:0000313" key="2">
    <source>
        <dbReference type="Proteomes" id="UP000232060"/>
    </source>
</evidence>
<dbReference type="AlphaFoldDB" id="A0A2M8HCF2"/>
<dbReference type="Pfam" id="PF09477">
    <property type="entry name" value="Type_III_YscG"/>
    <property type="match status" value="1"/>
</dbReference>
<dbReference type="NCBIfam" id="TIGR02508">
    <property type="entry name" value="type_III_yscG"/>
    <property type="match status" value="1"/>
</dbReference>
<dbReference type="InterPro" id="IPR011990">
    <property type="entry name" value="TPR-like_helical_dom_sf"/>
</dbReference>
<sequence length="117" mass="13166">MMNIQLKRWLAELALAGTGHHCHREAATIADWLAGEPGMGECVTLIRLSSLMNQGDYQEALRLGEELGTPDVEPWLALCEWRLDKHDELALRLARLEESEQPALRLFATGLREQMAS</sequence>
<accession>A0A2M8HCF2</accession>
<keyword evidence="2" id="KW-1185">Reference proteome</keyword>
<name>A0A2M8HCF2_9GAMM</name>
<dbReference type="Proteomes" id="UP000232060">
    <property type="component" value="Unassembled WGS sequence"/>
</dbReference>
<gene>
    <name evidence="1" type="ORF">CUC44_06015</name>
</gene>
<dbReference type="RefSeq" id="WP_100859063.1">
    <property type="nucleotide sequence ID" value="NZ_PGCP01000005.1"/>
</dbReference>
<organism evidence="1 2">
    <name type="scientific">Aeromonas lusitana</name>
    <dbReference type="NCBI Taxonomy" id="931529"/>
    <lineage>
        <taxon>Bacteria</taxon>
        <taxon>Pseudomonadati</taxon>
        <taxon>Pseudomonadota</taxon>
        <taxon>Gammaproteobacteria</taxon>
        <taxon>Aeromonadales</taxon>
        <taxon>Aeromonadaceae</taxon>
        <taxon>Aeromonas</taxon>
    </lineage>
</organism>
<dbReference type="Gene3D" id="1.25.40.10">
    <property type="entry name" value="Tetratricopeptide repeat domain"/>
    <property type="match status" value="1"/>
</dbReference>
<dbReference type="EMBL" id="PGCP01000005">
    <property type="protein sequence ID" value="PJC94244.1"/>
    <property type="molecule type" value="Genomic_DNA"/>
</dbReference>
<reference evidence="1 2" key="1">
    <citation type="submission" date="2017-11" db="EMBL/GenBank/DDBJ databases">
        <title>Draft genome sequence of environmental isolate Aeromonas lusitania sp. nov. MDC 2473.</title>
        <authorList>
            <person name="Colston S.M."/>
            <person name="Navarro A."/>
            <person name="Martinez-Murcia A.J."/>
            <person name="Graf J."/>
        </authorList>
    </citation>
    <scope>NUCLEOTIDE SEQUENCE [LARGE SCALE GENOMIC DNA]</scope>
    <source>
        <strain evidence="1 2">MDC 2473</strain>
    </source>
</reference>
<protein>
    <submittedName>
        <fullName evidence="1">YscG family type III secretion protein</fullName>
    </submittedName>
</protein>